<sequence>MKLPNPPVQYNQSFEAQRNASIEQMDQQSLKHQTDIEIVTPQRLILRSPNGTQWKLVISNLGVLTATAL</sequence>
<accession>A0A6J5KIL0</accession>
<gene>
    <name evidence="1" type="ORF">UFOVP12_12</name>
</gene>
<reference evidence="1" key="1">
    <citation type="submission" date="2020-04" db="EMBL/GenBank/DDBJ databases">
        <authorList>
            <person name="Chiriac C."/>
            <person name="Salcher M."/>
            <person name="Ghai R."/>
            <person name="Kavagutti S V."/>
        </authorList>
    </citation>
    <scope>NUCLEOTIDE SEQUENCE</scope>
</reference>
<proteinExistence type="predicted"/>
<name>A0A6J5KIL0_9CAUD</name>
<organism evidence="1">
    <name type="scientific">uncultured Caudovirales phage</name>
    <dbReference type="NCBI Taxonomy" id="2100421"/>
    <lineage>
        <taxon>Viruses</taxon>
        <taxon>Duplodnaviria</taxon>
        <taxon>Heunggongvirae</taxon>
        <taxon>Uroviricota</taxon>
        <taxon>Caudoviricetes</taxon>
        <taxon>Peduoviridae</taxon>
        <taxon>Maltschvirus</taxon>
        <taxon>Maltschvirus maltsch</taxon>
    </lineage>
</organism>
<protein>
    <submittedName>
        <fullName evidence="1">Uncharacterized protein</fullName>
    </submittedName>
</protein>
<evidence type="ECO:0000313" key="1">
    <source>
        <dbReference type="EMBL" id="CAB4121345.1"/>
    </source>
</evidence>
<dbReference type="EMBL" id="LR796146">
    <property type="protein sequence ID" value="CAB4121345.1"/>
    <property type="molecule type" value="Genomic_DNA"/>
</dbReference>